<feature type="transmembrane region" description="Helical" evidence="2">
    <location>
        <begin position="44"/>
        <end position="63"/>
    </location>
</feature>
<dbReference type="Pfam" id="PF01705">
    <property type="entry name" value="CX"/>
    <property type="match status" value="1"/>
</dbReference>
<dbReference type="PANTHER" id="PTHR47520:SF8">
    <property type="entry name" value="CX DOMAIN-CONTAINING PROTEIN"/>
    <property type="match status" value="1"/>
</dbReference>
<evidence type="ECO:0000259" key="3">
    <source>
        <dbReference type="Pfam" id="PF01705"/>
    </source>
</evidence>
<comment type="caution">
    <text evidence="4">The sequence shown here is derived from an EMBL/GenBank/DDBJ whole genome shotgun (WGS) entry which is preliminary data.</text>
</comment>
<sequence length="376" mass="41965">MFVLIKSKISGGTGWGRRFGYGGYNRGFGFRRGYGLGSMSSGHSFRNALIGGALGAFGGMLMYDAGRYLINSMGRPFHYGNRNYYWDDYRDDLSNKIVCSVTVDELIKLPKDDQRRRRQVTNGSVVETTTPNSSDILAKVQYKNGTKPKTIVWACESHEVCCGIECCPAEGTKGISFVKNIGWIIFFVALGLLVCCCLIWSIYACNRPPQGMPVPRQQYPAPEYEADAPYDVAPYGNAPYDAPPYGSAYPAYPGYGYSQYVPAYVQQPYNMPPAPSPGYYSEPPVPPGYPTSPYYQPSDYAAQENPPIPRSRPSYSAEGVESRQRVKHKRSAEKRSHESKQKRHQESSVQKEASVSREQKIGTREVKDKDSKEGQD</sequence>
<dbReference type="EMBL" id="CATQJL010000112">
    <property type="protein sequence ID" value="CAJ0594503.1"/>
    <property type="molecule type" value="Genomic_DNA"/>
</dbReference>
<keyword evidence="2" id="KW-0812">Transmembrane</keyword>
<feature type="domain" description="CX" evidence="3">
    <location>
        <begin position="135"/>
        <end position="167"/>
    </location>
</feature>
<proteinExistence type="predicted"/>
<keyword evidence="5" id="KW-1185">Reference proteome</keyword>
<evidence type="ECO:0000256" key="1">
    <source>
        <dbReference type="SAM" id="MobiDB-lite"/>
    </source>
</evidence>
<protein>
    <recommendedName>
        <fullName evidence="3">CX domain-containing protein</fullName>
    </recommendedName>
</protein>
<organism evidence="4 5">
    <name type="scientific">Cylicocyclus nassatus</name>
    <name type="common">Nematode worm</name>
    <dbReference type="NCBI Taxonomy" id="53992"/>
    <lineage>
        <taxon>Eukaryota</taxon>
        <taxon>Metazoa</taxon>
        <taxon>Ecdysozoa</taxon>
        <taxon>Nematoda</taxon>
        <taxon>Chromadorea</taxon>
        <taxon>Rhabditida</taxon>
        <taxon>Rhabditina</taxon>
        <taxon>Rhabditomorpha</taxon>
        <taxon>Strongyloidea</taxon>
        <taxon>Strongylidae</taxon>
        <taxon>Cylicocyclus</taxon>
    </lineage>
</organism>
<dbReference type="AlphaFoldDB" id="A0AA36GLY0"/>
<dbReference type="Proteomes" id="UP001176961">
    <property type="component" value="Unassembled WGS sequence"/>
</dbReference>
<feature type="region of interest" description="Disordered" evidence="1">
    <location>
        <begin position="282"/>
        <end position="376"/>
    </location>
</feature>
<keyword evidence="2" id="KW-1133">Transmembrane helix</keyword>
<reference evidence="4" key="1">
    <citation type="submission" date="2023-07" db="EMBL/GenBank/DDBJ databases">
        <authorList>
            <consortium name="CYATHOMIX"/>
        </authorList>
    </citation>
    <scope>NUCLEOTIDE SEQUENCE</scope>
    <source>
        <strain evidence="4">N/A</strain>
    </source>
</reference>
<evidence type="ECO:0000256" key="2">
    <source>
        <dbReference type="SAM" id="Phobius"/>
    </source>
</evidence>
<evidence type="ECO:0000313" key="5">
    <source>
        <dbReference type="Proteomes" id="UP001176961"/>
    </source>
</evidence>
<feature type="transmembrane region" description="Helical" evidence="2">
    <location>
        <begin position="181"/>
        <end position="203"/>
    </location>
</feature>
<dbReference type="InterPro" id="IPR002619">
    <property type="entry name" value="CX"/>
</dbReference>
<dbReference type="PANTHER" id="PTHR47520">
    <property type="entry name" value="CX DOMAIN-CONTAINING PROTEIN-RELATED"/>
    <property type="match status" value="1"/>
</dbReference>
<gene>
    <name evidence="4" type="ORF">CYNAS_LOCUS6486</name>
</gene>
<accession>A0AA36GLY0</accession>
<name>A0AA36GLY0_CYLNA</name>
<feature type="compositionally biased region" description="Basic and acidic residues" evidence="1">
    <location>
        <begin position="354"/>
        <end position="376"/>
    </location>
</feature>
<evidence type="ECO:0000313" key="4">
    <source>
        <dbReference type="EMBL" id="CAJ0594503.1"/>
    </source>
</evidence>
<keyword evidence="2" id="KW-0472">Membrane</keyword>